<evidence type="ECO:0000256" key="4">
    <source>
        <dbReference type="SAM" id="MobiDB-lite"/>
    </source>
</evidence>
<evidence type="ECO:0000256" key="3">
    <source>
        <dbReference type="PROSITE-ProRule" id="PRU00810"/>
    </source>
</evidence>
<evidence type="ECO:0000313" key="7">
    <source>
        <dbReference type="Proteomes" id="UP000469559"/>
    </source>
</evidence>
<accession>A0A8T9BBL4</accession>
<dbReference type="Gene3D" id="1.20.1160.11">
    <property type="entry name" value="Paired amphipathic helix"/>
    <property type="match status" value="1"/>
</dbReference>
<dbReference type="AlphaFoldDB" id="A0A8T9BBL4"/>
<dbReference type="GO" id="GO:0005634">
    <property type="term" value="C:nucleus"/>
    <property type="evidence" value="ECO:0007669"/>
    <property type="project" value="UniProtKB-SubCell"/>
</dbReference>
<gene>
    <name evidence="6" type="primary">SIN3_0</name>
    <name evidence="6" type="ORF">LARI1_G004574</name>
</gene>
<comment type="subcellular location">
    <subcellularLocation>
        <location evidence="1 3">Nucleus</location>
    </subcellularLocation>
</comment>
<feature type="region of interest" description="Disordered" evidence="4">
    <location>
        <begin position="380"/>
        <end position="399"/>
    </location>
</feature>
<dbReference type="Proteomes" id="UP000469559">
    <property type="component" value="Unassembled WGS sequence"/>
</dbReference>
<keyword evidence="2 3" id="KW-0539">Nucleus</keyword>
<dbReference type="OrthoDB" id="3045089at2759"/>
<proteinExistence type="predicted"/>
<protein>
    <submittedName>
        <fullName evidence="6">Transcriptional regulatory protein SIN3</fullName>
    </submittedName>
</protein>
<name>A0A8T9BBL4_9HELO</name>
<dbReference type="SUPFAM" id="SSF47762">
    <property type="entry name" value="PAH2 domain"/>
    <property type="match status" value="1"/>
</dbReference>
<evidence type="ECO:0000259" key="5">
    <source>
        <dbReference type="Pfam" id="PF22893"/>
    </source>
</evidence>
<dbReference type="PANTHER" id="PTHR38886:SF1">
    <property type="entry name" value="NACHT-NTPASE AND P-LOOP NTPASES N-TERMINAL DOMAIN-CONTAINING PROTEIN"/>
    <property type="match status" value="1"/>
</dbReference>
<feature type="region of interest" description="Disordered" evidence="4">
    <location>
        <begin position="505"/>
        <end position="540"/>
    </location>
</feature>
<reference evidence="6 7" key="1">
    <citation type="submission" date="2018-05" db="EMBL/GenBank/DDBJ databases">
        <title>Whole genome sequencing for identification of molecular markers to develop diagnostic detection tools for the regulated plant pathogen Lachnellula willkommii.</title>
        <authorList>
            <person name="Giroux E."/>
            <person name="Bilodeau G."/>
        </authorList>
    </citation>
    <scope>NUCLEOTIDE SEQUENCE [LARGE SCALE GENOMIC DNA]</scope>
    <source>
        <strain evidence="6 7">CBS 203.66</strain>
    </source>
</reference>
<dbReference type="EMBL" id="QGMF01000282">
    <property type="protein sequence ID" value="TVY17167.1"/>
    <property type="molecule type" value="Genomic_DNA"/>
</dbReference>
<dbReference type="Pfam" id="PF22893">
    <property type="entry name" value="ULD_2"/>
    <property type="match status" value="1"/>
</dbReference>
<comment type="caution">
    <text evidence="6">The sequence shown here is derived from an EMBL/GenBank/DDBJ whole genome shotgun (WGS) entry which is preliminary data.</text>
</comment>
<evidence type="ECO:0000313" key="6">
    <source>
        <dbReference type="EMBL" id="TVY17167.1"/>
    </source>
</evidence>
<dbReference type="PANTHER" id="PTHR38886">
    <property type="entry name" value="SESA DOMAIN-CONTAINING PROTEIN"/>
    <property type="match status" value="1"/>
</dbReference>
<evidence type="ECO:0000256" key="1">
    <source>
        <dbReference type="ARBA" id="ARBA00004123"/>
    </source>
</evidence>
<evidence type="ECO:0000256" key="2">
    <source>
        <dbReference type="ARBA" id="ARBA00023242"/>
    </source>
</evidence>
<sequence>MSFGFSVGDFLAVGKLVADITNSLREAGGSKSEYQELLQELESLNHALKHLDRLPTKDTSANLESIKYAALSCRRPLEQFLGKIEKYDKALGIWGGANPIKNTADKLRWAFGEKGEIKKLQNYLNIHVGTINILLAEHGLEMMNIASEKGELDQLHIRERLENTQSLMQFIKDSVIAQTAAAQNTNSMLTKLFGMVSGELGSSLKSLGEMVAKVCVSTQQIYGIVLEIKGSLASQDTKWTFFQAPLMVEDALGFKFPVPSEYDFELLNAIIKHRFLEGPGSSDVQADNYEIFSAKNSQVVISENTRLLPGASIIMAILLDKPAGKVYTDETCPMPRCGSTLTTAAPGGGRICEQCNVWFDHSKKKRSLEFLLSNLDLEDDASSEDSFGSENLEGRPKKVSDSEESLDCFKNVKLAEEIPQDLYPDRFQDKVEVYKQFLEILRDYQRKSKPIQDVYTEVTHLLAAAAAPDLVEDFVEFLPESHAQALRTQQSFLEIERYEKVELQAPVDGRRRKPARHDSTDEEDEVSRHHAARVAKRIPN</sequence>
<dbReference type="InterPro" id="IPR036600">
    <property type="entry name" value="PAH_sf"/>
</dbReference>
<feature type="compositionally biased region" description="Basic residues" evidence="4">
    <location>
        <begin position="529"/>
        <end position="540"/>
    </location>
</feature>
<dbReference type="GO" id="GO:0006355">
    <property type="term" value="P:regulation of DNA-templated transcription"/>
    <property type="evidence" value="ECO:0007669"/>
    <property type="project" value="InterPro"/>
</dbReference>
<keyword evidence="7" id="KW-1185">Reference proteome</keyword>
<dbReference type="InterPro" id="IPR054464">
    <property type="entry name" value="ULD_fung"/>
</dbReference>
<organism evidence="6 7">
    <name type="scientific">Lachnellula arida</name>
    <dbReference type="NCBI Taxonomy" id="1316785"/>
    <lineage>
        <taxon>Eukaryota</taxon>
        <taxon>Fungi</taxon>
        <taxon>Dikarya</taxon>
        <taxon>Ascomycota</taxon>
        <taxon>Pezizomycotina</taxon>
        <taxon>Leotiomycetes</taxon>
        <taxon>Helotiales</taxon>
        <taxon>Lachnaceae</taxon>
        <taxon>Lachnellula</taxon>
    </lineage>
</organism>
<dbReference type="InterPro" id="IPR003822">
    <property type="entry name" value="PAH"/>
</dbReference>
<dbReference type="PROSITE" id="PS51477">
    <property type="entry name" value="PAH"/>
    <property type="match status" value="1"/>
</dbReference>
<feature type="domain" description="Ubiquitin-like" evidence="5">
    <location>
        <begin position="243"/>
        <end position="319"/>
    </location>
</feature>
<dbReference type="Pfam" id="PF02671">
    <property type="entry name" value="PAH"/>
    <property type="match status" value="1"/>
</dbReference>